<dbReference type="EMBL" id="FLRE01000082">
    <property type="protein sequence ID" value="SBT34559.1"/>
    <property type="molecule type" value="Genomic_DNA"/>
</dbReference>
<accession>A0A1A8YSS4</accession>
<evidence type="ECO:0000313" key="4">
    <source>
        <dbReference type="Proteomes" id="UP000078555"/>
    </source>
</evidence>
<dbReference type="Proteomes" id="UP000078550">
    <property type="component" value="Unassembled WGS sequence"/>
</dbReference>
<reference evidence="3 4" key="1">
    <citation type="submission" date="2016-05" db="EMBL/GenBank/DDBJ databases">
        <authorList>
            <person name="Naeem Raeece"/>
        </authorList>
    </citation>
    <scope>NUCLEOTIDE SEQUENCE [LARGE SCALE GENOMIC DNA]</scope>
</reference>
<name>A0A1A8YSS4_PLAOA</name>
<dbReference type="AlphaFoldDB" id="A0A1A8YSS4"/>
<organism evidence="2 3">
    <name type="scientific">Plasmodium ovale wallikeri</name>
    <dbReference type="NCBI Taxonomy" id="864142"/>
    <lineage>
        <taxon>Eukaryota</taxon>
        <taxon>Sar</taxon>
        <taxon>Alveolata</taxon>
        <taxon>Apicomplexa</taxon>
        <taxon>Aconoidasida</taxon>
        <taxon>Haemosporida</taxon>
        <taxon>Plasmodiidae</taxon>
        <taxon>Plasmodium</taxon>
        <taxon>Plasmodium (Plasmodium)</taxon>
    </lineage>
</organism>
<sequence length="137" mass="15798">MWRNKWRTCGVTGLGDDALQQIKHFGDRSFLSVLRPHPGKTTFLFVITANLLRFEIPFPSALFLQKNVFYHMGDYVHLPGVKKKKKKNVRKVQSAEEHAHCHEDFTCLFVFPSTSSELQLSSAPRIKRRDNDVVAQN</sequence>
<evidence type="ECO:0000313" key="3">
    <source>
        <dbReference type="Proteomes" id="UP000078550"/>
    </source>
</evidence>
<evidence type="ECO:0000313" key="2">
    <source>
        <dbReference type="EMBL" id="SBT34559.1"/>
    </source>
</evidence>
<protein>
    <submittedName>
        <fullName evidence="2">Uncharacterized protein</fullName>
    </submittedName>
</protein>
<dbReference type="Proteomes" id="UP000078555">
    <property type="component" value="Unassembled WGS sequence"/>
</dbReference>
<reference evidence="2" key="2">
    <citation type="submission" date="2016-05" db="EMBL/GenBank/DDBJ databases">
        <authorList>
            <person name="Lavstsen T."/>
            <person name="Jespersen J.S."/>
        </authorList>
    </citation>
    <scope>NUCLEOTIDE SEQUENCE [LARGE SCALE GENOMIC DNA]</scope>
</reference>
<dbReference type="EMBL" id="FLRD01000065">
    <property type="protein sequence ID" value="SBT34063.1"/>
    <property type="molecule type" value="Genomic_DNA"/>
</dbReference>
<keyword evidence="4" id="KW-1185">Reference proteome</keyword>
<gene>
    <name evidence="1" type="ORF">POVWA1_020300</name>
    <name evidence="2" type="ORF">POVWA2_020480</name>
</gene>
<proteinExistence type="predicted"/>
<evidence type="ECO:0000313" key="1">
    <source>
        <dbReference type="EMBL" id="SBT34063.1"/>
    </source>
</evidence>